<proteinExistence type="predicted"/>
<reference evidence="1 2" key="1">
    <citation type="submission" date="2019-07" db="EMBL/GenBank/DDBJ databases">
        <title>Whole genome shotgun sequence of Chitinophaga cymbidii NBRC 109752.</title>
        <authorList>
            <person name="Hosoyama A."/>
            <person name="Uohara A."/>
            <person name="Ohji S."/>
            <person name="Ichikawa N."/>
        </authorList>
    </citation>
    <scope>NUCLEOTIDE SEQUENCE [LARGE SCALE GENOMIC DNA]</scope>
    <source>
        <strain evidence="1 2">NBRC 109752</strain>
    </source>
</reference>
<protein>
    <recommendedName>
        <fullName evidence="3">Universal stress protein UspA</fullName>
    </recommendedName>
</protein>
<organism evidence="1 2">
    <name type="scientific">Chitinophaga cymbidii</name>
    <dbReference type="NCBI Taxonomy" id="1096750"/>
    <lineage>
        <taxon>Bacteria</taxon>
        <taxon>Pseudomonadati</taxon>
        <taxon>Bacteroidota</taxon>
        <taxon>Chitinophagia</taxon>
        <taxon>Chitinophagales</taxon>
        <taxon>Chitinophagaceae</taxon>
        <taxon>Chitinophaga</taxon>
    </lineage>
</organism>
<dbReference type="PRINTS" id="PR01438">
    <property type="entry name" value="UNVRSLSTRESS"/>
</dbReference>
<name>A0A512RMS7_9BACT</name>
<sequence>MKKVLLAFDGTNYSKGAFTFARRLNQLEPLLLIGSFLPQIDISSSWSYNTGRFAATMPLQEEFSATVIEENIKLFESDCQRYGIEYRIHKSRYDMAIPELRKESRFADVLILGSESFYHQLGFETPNEYLRMMVQDSECPVIAVPENCPIPQNVVLAYDGSEDSVFAIKQFACLFPLLAKLETTLVYATEKKHVELPDKDLITELTARHFPRLTVRKLENTPKHHFSKLLGELRAPIMVTGSYGRSDLSMMFRRSFAAEIINEHKLPLFIAHRS</sequence>
<evidence type="ECO:0008006" key="3">
    <source>
        <dbReference type="Google" id="ProtNLM"/>
    </source>
</evidence>
<evidence type="ECO:0000313" key="1">
    <source>
        <dbReference type="EMBL" id="GEP96992.1"/>
    </source>
</evidence>
<gene>
    <name evidence="1" type="ORF">CCY01nite_32520</name>
</gene>
<evidence type="ECO:0000313" key="2">
    <source>
        <dbReference type="Proteomes" id="UP000321436"/>
    </source>
</evidence>
<dbReference type="OrthoDB" id="659195at2"/>
<keyword evidence="2" id="KW-1185">Reference proteome</keyword>
<dbReference type="InterPro" id="IPR006015">
    <property type="entry name" value="Universal_stress_UspA"/>
</dbReference>
<comment type="caution">
    <text evidence="1">The sequence shown here is derived from an EMBL/GenBank/DDBJ whole genome shotgun (WGS) entry which is preliminary data.</text>
</comment>
<dbReference type="AlphaFoldDB" id="A0A512RMS7"/>
<accession>A0A512RMS7</accession>
<dbReference type="SUPFAM" id="SSF52402">
    <property type="entry name" value="Adenine nucleotide alpha hydrolases-like"/>
    <property type="match status" value="2"/>
</dbReference>
<dbReference type="RefSeq" id="WP_146864158.1">
    <property type="nucleotide sequence ID" value="NZ_BKAU01000004.1"/>
</dbReference>
<dbReference type="EMBL" id="BKAU01000004">
    <property type="protein sequence ID" value="GEP96992.1"/>
    <property type="molecule type" value="Genomic_DNA"/>
</dbReference>
<dbReference type="Proteomes" id="UP000321436">
    <property type="component" value="Unassembled WGS sequence"/>
</dbReference>
<dbReference type="Gene3D" id="3.40.50.12370">
    <property type="match status" value="1"/>
</dbReference>